<sequence>MKTKLALLSVASLLAMPAVADIKINGFANLIGGMTLDDDEVLYGYDSDFNFDPASVFGLQVRGDVSEKLSATAQLVGRGSDDYDASFEWAYMTYALSNNSSISAGRIRMPLFKYSASLDVGYSYHWITPPDSVYGVPFDNMDGVRYDYTNYYGDWEYSVQVFGGRAESGPIEAEKLVGLTFEATLDWFNIRSIYSHTEYSAPNEDLIALTNAFNQFSSVVPAVTALSNNFLTDEDSTQFIELAVSIDKYDWFIGAEYTQIDFDGAPIAGDASWYVTAGMRFGKFTPHITYEYKDADANDVLGYLNGIPSTIATGDAVDDATYSALYQNFAEIAAAQEVGTSAVTLGLRYDVEPGFALKSEVTWYTDDVNEANDATLLRVGASYTF</sequence>
<dbReference type="OrthoDB" id="197869at2"/>
<reference evidence="2 3" key="1">
    <citation type="journal article" date="2011" name="J. Bacteriol.">
        <title>Complete genome sequence of the polycyclic aromatic hydrocarbon-degrading bacterium Alteromonas sp. strain SN2.</title>
        <authorList>
            <person name="Jin H.M."/>
            <person name="Jeong H."/>
            <person name="Moon E.J."/>
            <person name="Math R.K."/>
            <person name="Lee K."/>
            <person name="Kim H.J."/>
            <person name="Jeon C.O."/>
            <person name="Oh T.K."/>
            <person name="Kim J.F."/>
        </authorList>
    </citation>
    <scope>NUCLEOTIDE SEQUENCE [LARGE SCALE GENOMIC DNA]</scope>
    <source>
        <strain evidence="3">JCM 17741 / KACC 18427 / KCTC 11700BP / SN2</strain>
    </source>
</reference>
<keyword evidence="1" id="KW-0732">Signal</keyword>
<dbReference type="RefSeq" id="WP_013785439.1">
    <property type="nucleotide sequence ID" value="NC_015554.1"/>
</dbReference>
<dbReference type="EMBL" id="CP002339">
    <property type="protein sequence ID" value="AEF04515.1"/>
    <property type="molecule type" value="Genomic_DNA"/>
</dbReference>
<feature type="chain" id="PRO_5003336914" evidence="1">
    <location>
        <begin position="21"/>
        <end position="385"/>
    </location>
</feature>
<accession>F5ZEP5</accession>
<proteinExistence type="predicted"/>
<gene>
    <name evidence="2" type="ordered locus">ambt_15025</name>
</gene>
<feature type="signal peptide" evidence="1">
    <location>
        <begin position="1"/>
        <end position="20"/>
    </location>
</feature>
<dbReference type="Proteomes" id="UP000000683">
    <property type="component" value="Chromosome"/>
</dbReference>
<dbReference type="eggNOG" id="COG3203">
    <property type="taxonomic scope" value="Bacteria"/>
</dbReference>
<dbReference type="AlphaFoldDB" id="F5ZEP5"/>
<evidence type="ECO:0000313" key="2">
    <source>
        <dbReference type="EMBL" id="AEF04515.1"/>
    </source>
</evidence>
<dbReference type="HOGENOM" id="CLU_036480_0_0_6"/>
<dbReference type="Gene3D" id="2.40.160.10">
    <property type="entry name" value="Porin"/>
    <property type="match status" value="1"/>
</dbReference>
<dbReference type="SUPFAM" id="SSF56935">
    <property type="entry name" value="Porins"/>
    <property type="match status" value="1"/>
</dbReference>
<evidence type="ECO:0000256" key="1">
    <source>
        <dbReference type="SAM" id="SignalP"/>
    </source>
</evidence>
<protein>
    <submittedName>
        <fullName evidence="2">Gram negative topoisomerase IV subunit B</fullName>
    </submittedName>
</protein>
<organism evidence="2 3">
    <name type="scientific">Alteromonas naphthalenivorans</name>
    <dbReference type="NCBI Taxonomy" id="715451"/>
    <lineage>
        <taxon>Bacteria</taxon>
        <taxon>Pseudomonadati</taxon>
        <taxon>Pseudomonadota</taxon>
        <taxon>Gammaproteobacteria</taxon>
        <taxon>Alteromonadales</taxon>
        <taxon>Alteromonadaceae</taxon>
        <taxon>Alteromonas/Salinimonas group</taxon>
        <taxon>Alteromonas</taxon>
    </lineage>
</organism>
<evidence type="ECO:0000313" key="3">
    <source>
        <dbReference type="Proteomes" id="UP000000683"/>
    </source>
</evidence>
<dbReference type="KEGG" id="alt:ambt_15025"/>
<dbReference type="GO" id="GO:0016853">
    <property type="term" value="F:isomerase activity"/>
    <property type="evidence" value="ECO:0007669"/>
    <property type="project" value="UniProtKB-KW"/>
</dbReference>
<dbReference type="InterPro" id="IPR023614">
    <property type="entry name" value="Porin_dom_sf"/>
</dbReference>
<name>F5ZEP5_ALTNA</name>
<keyword evidence="3" id="KW-1185">Reference proteome</keyword>